<feature type="chain" id="PRO_5034685230" description="Ectonucleotide pyrophosphatase/phosphodiesterase 7" evidence="1">
    <location>
        <begin position="27"/>
        <end position="111"/>
    </location>
</feature>
<dbReference type="PANTHER" id="PTHR10151:SF63">
    <property type="entry name" value="ECTONUCLEOTIDE PYROPHOSPHATASE_PHOSPHODIESTERASE FAMILY MEMBER 7"/>
    <property type="match status" value="1"/>
</dbReference>
<evidence type="ECO:0008006" key="4">
    <source>
        <dbReference type="Google" id="ProtNLM"/>
    </source>
</evidence>
<sequence length="111" mass="12082">MLTLLKGEKMFCSLVLLLAALPAAKGSPVPLTSSRDKVLLVSFDGFRWDYDQDVDTPNLDLMAVEGVKAQYMTPAFITLTSPCHFTLLTGECHQPAGVQNGKGQMRGCISY</sequence>
<reference evidence="2" key="2">
    <citation type="submission" date="2025-08" db="UniProtKB">
        <authorList>
            <consortium name="Ensembl"/>
        </authorList>
    </citation>
    <scope>IDENTIFICATION</scope>
</reference>
<dbReference type="InterPro" id="IPR017850">
    <property type="entry name" value="Alkaline_phosphatase_core_sf"/>
</dbReference>
<organism evidence="2 3">
    <name type="scientific">Coturnix japonica</name>
    <name type="common">Japanese quail</name>
    <name type="synonym">Coturnix coturnix japonica</name>
    <dbReference type="NCBI Taxonomy" id="93934"/>
    <lineage>
        <taxon>Eukaryota</taxon>
        <taxon>Metazoa</taxon>
        <taxon>Chordata</taxon>
        <taxon>Craniata</taxon>
        <taxon>Vertebrata</taxon>
        <taxon>Euteleostomi</taxon>
        <taxon>Archelosauria</taxon>
        <taxon>Archosauria</taxon>
        <taxon>Dinosauria</taxon>
        <taxon>Saurischia</taxon>
        <taxon>Theropoda</taxon>
        <taxon>Coelurosauria</taxon>
        <taxon>Aves</taxon>
        <taxon>Neognathae</taxon>
        <taxon>Galloanserae</taxon>
        <taxon>Galliformes</taxon>
        <taxon>Phasianidae</taxon>
        <taxon>Perdicinae</taxon>
        <taxon>Coturnix</taxon>
    </lineage>
</organism>
<accession>A0A8C2UEK4</accession>
<evidence type="ECO:0000313" key="3">
    <source>
        <dbReference type="Proteomes" id="UP000694412"/>
    </source>
</evidence>
<keyword evidence="1" id="KW-0732">Signal</keyword>
<dbReference type="AlphaFoldDB" id="A0A8C2UEK4"/>
<reference evidence="2" key="3">
    <citation type="submission" date="2025-09" db="UniProtKB">
        <authorList>
            <consortium name="Ensembl"/>
        </authorList>
    </citation>
    <scope>IDENTIFICATION</scope>
</reference>
<dbReference type="Pfam" id="PF01663">
    <property type="entry name" value="Phosphodiest"/>
    <property type="match status" value="1"/>
</dbReference>
<dbReference type="Proteomes" id="UP000694412">
    <property type="component" value="Chromosome 18"/>
</dbReference>
<dbReference type="SUPFAM" id="SSF53649">
    <property type="entry name" value="Alkaline phosphatase-like"/>
    <property type="match status" value="1"/>
</dbReference>
<feature type="signal peptide" evidence="1">
    <location>
        <begin position="1"/>
        <end position="26"/>
    </location>
</feature>
<evidence type="ECO:0000313" key="2">
    <source>
        <dbReference type="Ensembl" id="ENSCJPP00005027308.1"/>
    </source>
</evidence>
<proteinExistence type="predicted"/>
<reference evidence="2" key="1">
    <citation type="submission" date="2015-11" db="EMBL/GenBank/DDBJ databases">
        <authorList>
            <consortium name="International Coturnix japonica Genome Analysis Consortium"/>
            <person name="Warren W."/>
            <person name="Burt D.W."/>
            <person name="Antin P.B."/>
            <person name="Lanford R."/>
            <person name="Gros J."/>
            <person name="Wilson R.K."/>
        </authorList>
    </citation>
    <scope>NUCLEOTIDE SEQUENCE [LARGE SCALE GENOMIC DNA]</scope>
</reference>
<dbReference type="InterPro" id="IPR002591">
    <property type="entry name" value="Phosphodiest/P_Trfase"/>
</dbReference>
<dbReference type="Ensembl" id="ENSCJPT00005036942.1">
    <property type="protein sequence ID" value="ENSCJPP00005027308.1"/>
    <property type="gene ID" value="ENSCJPG00005021185.1"/>
</dbReference>
<dbReference type="Gene3D" id="3.40.720.10">
    <property type="entry name" value="Alkaline Phosphatase, subunit A"/>
    <property type="match status" value="1"/>
</dbReference>
<evidence type="ECO:0000256" key="1">
    <source>
        <dbReference type="SAM" id="SignalP"/>
    </source>
</evidence>
<dbReference type="GeneTree" id="ENSGT00940000159339"/>
<dbReference type="PANTHER" id="PTHR10151">
    <property type="entry name" value="ECTONUCLEOTIDE PYROPHOSPHATASE/PHOSPHODIESTERASE"/>
    <property type="match status" value="1"/>
</dbReference>
<protein>
    <recommendedName>
        <fullName evidence="4">Ectonucleotide pyrophosphatase/phosphodiesterase 7</fullName>
    </recommendedName>
</protein>
<name>A0A8C2UEK4_COTJA</name>
<keyword evidence="3" id="KW-1185">Reference proteome</keyword>